<dbReference type="PANTHER" id="PTHR32114:SF2">
    <property type="entry name" value="ABC TRANSPORTER ABCH.3"/>
    <property type="match status" value="1"/>
</dbReference>
<dbReference type="EMBL" id="VNHT01000040">
    <property type="protein sequence ID" value="TYP83889.1"/>
    <property type="molecule type" value="Genomic_DNA"/>
</dbReference>
<dbReference type="InterPro" id="IPR027417">
    <property type="entry name" value="P-loop_NTPase"/>
</dbReference>
<dbReference type="AlphaFoldDB" id="A0A0F7KDP1"/>
<evidence type="ECO:0000313" key="3">
    <source>
        <dbReference type="EMBL" id="AKH36892.1"/>
    </source>
</evidence>
<name>A0A0F7KDP1_9PROT</name>
<dbReference type="EMBL" id="CP011451">
    <property type="protein sequence ID" value="AKH36892.1"/>
    <property type="molecule type" value="Genomic_DNA"/>
</dbReference>
<reference evidence="5" key="1">
    <citation type="submission" date="2015-05" db="EMBL/GenBank/DDBJ databases">
        <title>Draft genome of Nitrosomonas communis strain Nm2.</title>
        <authorList>
            <person name="Kozlowski J.A."/>
            <person name="Kits K.D."/>
            <person name="Stein L.Y."/>
        </authorList>
    </citation>
    <scope>NUCLEOTIDE SEQUENCE [LARGE SCALE GENOMIC DNA]</scope>
    <source>
        <strain evidence="5">Nm2</strain>
    </source>
</reference>
<dbReference type="SUPFAM" id="SSF52540">
    <property type="entry name" value="P-loop containing nucleoside triphosphate hydrolases"/>
    <property type="match status" value="1"/>
</dbReference>
<evidence type="ECO:0000259" key="2">
    <source>
        <dbReference type="Pfam" id="PF13166"/>
    </source>
</evidence>
<feature type="domain" description="Protein CR006 P-loop" evidence="2">
    <location>
        <begin position="19"/>
        <end position="706"/>
    </location>
</feature>
<feature type="coiled-coil region" evidence="1">
    <location>
        <begin position="110"/>
        <end position="144"/>
    </location>
</feature>
<proteinExistence type="predicted"/>
<sequence length="722" mass="82717">MLTKIKVHGLSTFFNASVLETDKKVNLVYGLNGSGKSTICKFLRNPEGAEFTSCFIEGGEGATIFVFNDDFIHENFYESEKIPGIFSLSKENKEFERMISEASTSKATLLAEKESQVSAYTSALSKLKAEKEKVVEAIFEIKRKYSGGDRILKFCLEGMMANKDKLAEHLCAISKPVAEPEFTVKQLQEEARRLTTSQGKPPETELKMIPSYNLVETHALFKTAIVGSQDSTFARFINNLRNSDWIRQGLEKYVNQDGELPQSCPFCQQPTLSNHILEHLRCYFDKTYDVQIAELNSLCSNYIAVIERIPKLSEYQKSLFYSDSIGVLYTQLQTILLGNKLLLDKKVESPSTVIELEDTTEAVNKLNTALAAANANIVTHNEKVRNAKISLAEINSKFWSLMRWQYDANIVLMQTIDQDMAQLQKSHKGEIDKICAAISQLDKKIVELQRQVVNTDEAIGKINAELVKMGIMDFAIRKHETSAHLYELARSSEVPGSFKTLSEGEKMIISLLYFCELCMGTQNPDKPSSKRIVVLDDPISSLSHIFIFNVGRLIWSHFLRNAQIEQVFIFTHSLYFFYELTEINPENRKATQALFRVSKDATGSKIFLMSYEDIQNDYHSYWQIVNNQNSPPALIANCMRNILEYFFGFVEKTSFGNVFQKSALQEPHFQAFNRYMNRESHSFGQNVFDLKEFDYEAFRRGFKLIFEECGYREHYRKMEKIR</sequence>
<organism evidence="3 5">
    <name type="scientific">Nitrosomonas communis</name>
    <dbReference type="NCBI Taxonomy" id="44574"/>
    <lineage>
        <taxon>Bacteria</taxon>
        <taxon>Pseudomonadati</taxon>
        <taxon>Pseudomonadota</taxon>
        <taxon>Betaproteobacteria</taxon>
        <taxon>Nitrosomonadales</taxon>
        <taxon>Nitrosomonadaceae</taxon>
        <taxon>Nitrosomonas</taxon>
    </lineage>
</organism>
<dbReference type="PANTHER" id="PTHR32114">
    <property type="entry name" value="ABC TRANSPORTER ABCH.3"/>
    <property type="match status" value="1"/>
</dbReference>
<feature type="coiled-coil region" evidence="1">
    <location>
        <begin position="431"/>
        <end position="458"/>
    </location>
</feature>
<protein>
    <submittedName>
        <fullName evidence="4">Wobble nucleotide-excising tRNase</fullName>
    </submittedName>
</protein>
<dbReference type="Proteomes" id="UP000034156">
    <property type="component" value="Chromosome"/>
</dbReference>
<dbReference type="Pfam" id="PF13166">
    <property type="entry name" value="AAA_13"/>
    <property type="match status" value="1"/>
</dbReference>
<dbReference type="PATRIC" id="fig|44574.3.peg.538"/>
<accession>A0A0F7KDP1</accession>
<dbReference type="OrthoDB" id="9795565at2"/>
<feature type="coiled-coil region" evidence="1">
    <location>
        <begin position="356"/>
        <end position="383"/>
    </location>
</feature>
<evidence type="ECO:0000313" key="5">
    <source>
        <dbReference type="Proteomes" id="UP000034156"/>
    </source>
</evidence>
<keyword evidence="1" id="KW-0175">Coiled coil</keyword>
<reference evidence="3 5" key="2">
    <citation type="journal article" date="2016" name="Genome Announc.">
        <title>Genome Sequence of Nitrosomonas communis Strain Nm2, a Mesophilic Ammonia-Oxidizing Bacterium Isolated from Mediterranean Soil.</title>
        <authorList>
            <person name="Kozlowski J.A."/>
            <person name="Kits K.D."/>
            <person name="Stein L.Y."/>
        </authorList>
    </citation>
    <scope>NUCLEOTIDE SEQUENCE [LARGE SCALE GENOMIC DNA]</scope>
    <source>
        <strain evidence="3 5">Nm2</strain>
    </source>
</reference>
<reference evidence="4 6" key="3">
    <citation type="submission" date="2019-07" db="EMBL/GenBank/DDBJ databases">
        <title>Active sludge and wastewater microbial communities from Klosterneuburg, Austria.</title>
        <authorList>
            <person name="Wagner M."/>
        </authorList>
    </citation>
    <scope>NUCLEOTIDE SEQUENCE [LARGE SCALE GENOMIC DNA]</scope>
    <source>
        <strain evidence="4 6">Nm2</strain>
    </source>
</reference>
<dbReference type="Proteomes" id="UP000324176">
    <property type="component" value="Unassembled WGS sequence"/>
</dbReference>
<evidence type="ECO:0000256" key="1">
    <source>
        <dbReference type="SAM" id="Coils"/>
    </source>
</evidence>
<dbReference type="KEGG" id="nco:AAW31_02255"/>
<dbReference type="InterPro" id="IPR026866">
    <property type="entry name" value="CR006_AAA"/>
</dbReference>
<evidence type="ECO:0000313" key="6">
    <source>
        <dbReference type="Proteomes" id="UP000324176"/>
    </source>
</evidence>
<dbReference type="RefSeq" id="WP_046848991.1">
    <property type="nucleotide sequence ID" value="NZ_CP011451.1"/>
</dbReference>
<dbReference type="Gene3D" id="3.40.50.300">
    <property type="entry name" value="P-loop containing nucleotide triphosphate hydrolases"/>
    <property type="match status" value="2"/>
</dbReference>
<keyword evidence="5" id="KW-1185">Reference proteome</keyword>
<evidence type="ECO:0000313" key="4">
    <source>
        <dbReference type="EMBL" id="TYP83889.1"/>
    </source>
</evidence>
<gene>
    <name evidence="3" type="ORF">AAW31_02255</name>
    <name evidence="4" type="ORF">BCL69_104015</name>
</gene>